<dbReference type="Gene3D" id="3.30.2310.20">
    <property type="entry name" value="RelE-like"/>
    <property type="match status" value="1"/>
</dbReference>
<organism evidence="2 3">
    <name type="scientific">Aequorivita lipolytica</name>
    <dbReference type="NCBI Taxonomy" id="153267"/>
    <lineage>
        <taxon>Bacteria</taxon>
        <taxon>Pseudomonadati</taxon>
        <taxon>Bacteroidota</taxon>
        <taxon>Flavobacteriia</taxon>
        <taxon>Flavobacteriales</taxon>
        <taxon>Flavobacteriaceae</taxon>
        <taxon>Aequorivita</taxon>
    </lineage>
</organism>
<accession>A0A5C6YLK5</accession>
<name>A0A5C6YLK5_9FLAO</name>
<keyword evidence="3" id="KW-1185">Reference proteome</keyword>
<dbReference type="Pfam" id="PF05016">
    <property type="entry name" value="ParE_toxin"/>
    <property type="match status" value="1"/>
</dbReference>
<dbReference type="InterPro" id="IPR035093">
    <property type="entry name" value="RelE/ParE_toxin_dom_sf"/>
</dbReference>
<dbReference type="OrthoDB" id="1098070at2"/>
<reference evidence="2 3" key="1">
    <citation type="submission" date="2019-08" db="EMBL/GenBank/DDBJ databases">
        <title>Genome of Aequorivita lipolytica Y10-2 (type strain).</title>
        <authorList>
            <person name="Bowman J.P."/>
        </authorList>
    </citation>
    <scope>NUCLEOTIDE SEQUENCE [LARGE SCALE GENOMIC DNA]</scope>
    <source>
        <strain evidence="2 3">Y10-2</strain>
    </source>
</reference>
<dbReference type="EMBL" id="VORU01000014">
    <property type="protein sequence ID" value="TXD68122.1"/>
    <property type="molecule type" value="Genomic_DNA"/>
</dbReference>
<evidence type="ECO:0000313" key="2">
    <source>
        <dbReference type="EMBL" id="TXD68122.1"/>
    </source>
</evidence>
<dbReference type="Proteomes" id="UP000321945">
    <property type="component" value="Unassembled WGS sequence"/>
</dbReference>
<dbReference type="AlphaFoldDB" id="A0A5C6YLK5"/>
<proteinExistence type="predicted"/>
<protein>
    <submittedName>
        <fullName evidence="2">Type II toxin-antitoxin system RelE/ParE family toxin</fullName>
    </submittedName>
</protein>
<gene>
    <name evidence="2" type="ORF">ESV24_13430</name>
</gene>
<dbReference type="RefSeq" id="WP_111816893.1">
    <property type="nucleotide sequence ID" value="NZ_CBCRZQ010000012.1"/>
</dbReference>
<comment type="caution">
    <text evidence="2">The sequence shown here is derived from an EMBL/GenBank/DDBJ whole genome shotgun (WGS) entry which is preliminary data.</text>
</comment>
<evidence type="ECO:0000313" key="3">
    <source>
        <dbReference type="Proteomes" id="UP000321945"/>
    </source>
</evidence>
<sequence length="101" mass="11792">MEVILSPQAENKLEKITEYLLSEWGNKVKKDFLSKLTSKIEQISLQPESCPKSKELGGIYKCVVTKQNTFYYRINSQNNVLEVITFFDTRPNPNKLKKHLR</sequence>
<dbReference type="InterPro" id="IPR007712">
    <property type="entry name" value="RelE/ParE_toxin"/>
</dbReference>
<evidence type="ECO:0000256" key="1">
    <source>
        <dbReference type="ARBA" id="ARBA00022649"/>
    </source>
</evidence>
<keyword evidence="1" id="KW-1277">Toxin-antitoxin system</keyword>